<dbReference type="AlphaFoldDB" id="A0A922SX30"/>
<protein>
    <submittedName>
        <fullName evidence="2">Uncharacterized protein</fullName>
    </submittedName>
</protein>
<dbReference type="EMBL" id="NRDI02000020">
    <property type="protein sequence ID" value="KAI1509593.1"/>
    <property type="molecule type" value="Genomic_DNA"/>
</dbReference>
<dbReference type="Proteomes" id="UP000249757">
    <property type="component" value="Unassembled WGS sequence"/>
</dbReference>
<evidence type="ECO:0000256" key="1">
    <source>
        <dbReference type="SAM" id="MobiDB-lite"/>
    </source>
</evidence>
<feature type="region of interest" description="Disordered" evidence="1">
    <location>
        <begin position="33"/>
        <end position="76"/>
    </location>
</feature>
<reference evidence="3" key="1">
    <citation type="journal article" date="2022" name="Microb. Genom.">
        <title>A global pangenome for the wheat fungal pathogen Pyrenophora tritici-repentis and prediction of effector protein structural homology.</title>
        <authorList>
            <person name="Moolhuijzen P.M."/>
            <person name="See P.T."/>
            <person name="Shi G."/>
            <person name="Powell H.R."/>
            <person name="Cockram J."/>
            <person name="Jorgensen L.N."/>
            <person name="Benslimane H."/>
            <person name="Strelkov S.E."/>
            <person name="Turner J."/>
            <person name="Liu Z."/>
            <person name="Moffat C.S."/>
        </authorList>
    </citation>
    <scope>NUCLEOTIDE SEQUENCE [LARGE SCALE GENOMIC DNA]</scope>
</reference>
<proteinExistence type="predicted"/>
<name>A0A922SX30_9PLEO</name>
<evidence type="ECO:0000313" key="3">
    <source>
        <dbReference type="Proteomes" id="UP000249757"/>
    </source>
</evidence>
<comment type="caution">
    <text evidence="2">The sequence shown here is derived from an EMBL/GenBank/DDBJ whole genome shotgun (WGS) entry which is preliminary data.</text>
</comment>
<evidence type="ECO:0000313" key="2">
    <source>
        <dbReference type="EMBL" id="KAI1509593.1"/>
    </source>
</evidence>
<organism evidence="2 3">
    <name type="scientific">Pyrenophora tritici-repentis</name>
    <dbReference type="NCBI Taxonomy" id="45151"/>
    <lineage>
        <taxon>Eukaryota</taxon>
        <taxon>Fungi</taxon>
        <taxon>Dikarya</taxon>
        <taxon>Ascomycota</taxon>
        <taxon>Pezizomycotina</taxon>
        <taxon>Dothideomycetes</taxon>
        <taxon>Pleosporomycetidae</taxon>
        <taxon>Pleosporales</taxon>
        <taxon>Pleosporineae</taxon>
        <taxon>Pleosporaceae</taxon>
        <taxon>Pyrenophora</taxon>
    </lineage>
</organism>
<accession>A0A922SX30</accession>
<gene>
    <name evidence="2" type="ORF">Ptr86124_011673</name>
</gene>
<keyword evidence="3" id="KW-1185">Reference proteome</keyword>
<feature type="compositionally biased region" description="Basic and acidic residues" evidence="1">
    <location>
        <begin position="33"/>
        <end position="64"/>
    </location>
</feature>
<sequence>MPLINPPLLARITRFLHIHTYPSDEATERIQAKMQQDTKKRQMEDERRAVDVEMERTNRGEARENRKKRPDRGEARGRWGVWGCI</sequence>